<dbReference type="RefSeq" id="XP_031083431.1">
    <property type="nucleotide sequence ID" value="XM_031233612.1"/>
</dbReference>
<comment type="caution">
    <text evidence="5">Lacks conserved residue(s) required for the propagation of feature annotation.</text>
</comment>
<sequence length="263" mass="28443">MMLPNLVNDSSSVIEFMCLNLSQASNLSTVPFNIEKQEIKHNRKTWYCSTAIQMQSTDIEKDTLLNHATRYLHATNDNPLQCHSNAADGSGAYVYVLDSGIDFSHAEFSGRAFHGANFVPGSPDYDELGHGTQVAGIIGRDYAWCGRRLHHDFGQDRQSLRGENITVINTAVKKATNAGIAVVVSAGNSGVSAVIYCPASAITAITVAADSPNNRRAPFSNYGPCVKIFAPGVGITSTSISVREDLRGYRAVRKRVLYAASLN</sequence>
<dbReference type="VEuPathDB" id="FungiDB:FPRO_10143"/>
<evidence type="ECO:0000256" key="4">
    <source>
        <dbReference type="ARBA" id="ARBA00022825"/>
    </source>
</evidence>
<feature type="domain" description="Peptidase S8/S53" evidence="6">
    <location>
        <begin position="168"/>
        <end position="242"/>
    </location>
</feature>
<comment type="caution">
    <text evidence="7">The sequence shown here is derived from an EMBL/GenBank/DDBJ whole genome shotgun (WGS) entry which is preliminary data.</text>
</comment>
<feature type="domain" description="Peptidase S8/S53" evidence="6">
    <location>
        <begin position="89"/>
        <end position="139"/>
    </location>
</feature>
<proteinExistence type="inferred from homology"/>
<keyword evidence="8" id="KW-1185">Reference proteome</keyword>
<dbReference type="PROSITE" id="PS00136">
    <property type="entry name" value="SUBTILASE_ASP"/>
    <property type="match status" value="1"/>
</dbReference>
<gene>
    <name evidence="7" type="ORF">FPRO_10143</name>
</gene>
<dbReference type="SUPFAM" id="SSF52743">
    <property type="entry name" value="Subtilisin-like"/>
    <property type="match status" value="1"/>
</dbReference>
<evidence type="ECO:0000256" key="3">
    <source>
        <dbReference type="ARBA" id="ARBA00022801"/>
    </source>
</evidence>
<dbReference type="PANTHER" id="PTHR43806">
    <property type="entry name" value="PEPTIDASE S8"/>
    <property type="match status" value="1"/>
</dbReference>
<dbReference type="Proteomes" id="UP000183971">
    <property type="component" value="Unassembled WGS sequence"/>
</dbReference>
<dbReference type="Gene3D" id="3.40.50.200">
    <property type="entry name" value="Peptidase S8/S53 domain"/>
    <property type="match status" value="2"/>
</dbReference>
<dbReference type="GO" id="GO:0006508">
    <property type="term" value="P:proteolysis"/>
    <property type="evidence" value="ECO:0007669"/>
    <property type="project" value="UniProtKB-KW"/>
</dbReference>
<accession>A0A1L7VSP7</accession>
<dbReference type="AlphaFoldDB" id="A0A1L7VSP7"/>
<keyword evidence="4" id="KW-0720">Serine protease</keyword>
<evidence type="ECO:0000256" key="5">
    <source>
        <dbReference type="PROSITE-ProRule" id="PRU01240"/>
    </source>
</evidence>
<evidence type="ECO:0000313" key="7">
    <source>
        <dbReference type="EMBL" id="CZR42840.1"/>
    </source>
</evidence>
<dbReference type="PANTHER" id="PTHR43806:SF11">
    <property type="entry name" value="CEREVISIN-RELATED"/>
    <property type="match status" value="1"/>
</dbReference>
<dbReference type="InterPro" id="IPR050131">
    <property type="entry name" value="Peptidase_S8_subtilisin-like"/>
</dbReference>
<evidence type="ECO:0000256" key="2">
    <source>
        <dbReference type="ARBA" id="ARBA00022670"/>
    </source>
</evidence>
<protein>
    <submittedName>
        <fullName evidence="7">Related to alkaline protease (Oryzin)</fullName>
    </submittedName>
</protein>
<dbReference type="EMBL" id="FJOF01000006">
    <property type="protein sequence ID" value="CZR42840.1"/>
    <property type="molecule type" value="Genomic_DNA"/>
</dbReference>
<comment type="similarity">
    <text evidence="1 5">Belongs to the peptidase S8 family.</text>
</comment>
<dbReference type="PRINTS" id="PR00723">
    <property type="entry name" value="SUBTILISIN"/>
</dbReference>
<dbReference type="PROSITE" id="PS51892">
    <property type="entry name" value="SUBTILASE"/>
    <property type="match status" value="1"/>
</dbReference>
<dbReference type="InterPro" id="IPR023827">
    <property type="entry name" value="Peptidase_S8_Asp-AS"/>
</dbReference>
<evidence type="ECO:0000313" key="8">
    <source>
        <dbReference type="Proteomes" id="UP000183971"/>
    </source>
</evidence>
<dbReference type="GeneID" id="42055015"/>
<dbReference type="InterPro" id="IPR015500">
    <property type="entry name" value="Peptidase_S8_subtilisin-rel"/>
</dbReference>
<keyword evidence="3" id="KW-0378">Hydrolase</keyword>
<dbReference type="Pfam" id="PF00082">
    <property type="entry name" value="Peptidase_S8"/>
    <property type="match status" value="2"/>
</dbReference>
<dbReference type="InterPro" id="IPR000209">
    <property type="entry name" value="Peptidase_S8/S53_dom"/>
</dbReference>
<dbReference type="GO" id="GO:0004252">
    <property type="term" value="F:serine-type endopeptidase activity"/>
    <property type="evidence" value="ECO:0007669"/>
    <property type="project" value="InterPro"/>
</dbReference>
<name>A0A1L7VSP7_FUSPR</name>
<dbReference type="InterPro" id="IPR036852">
    <property type="entry name" value="Peptidase_S8/S53_dom_sf"/>
</dbReference>
<evidence type="ECO:0000259" key="6">
    <source>
        <dbReference type="Pfam" id="PF00082"/>
    </source>
</evidence>
<evidence type="ECO:0000256" key="1">
    <source>
        <dbReference type="ARBA" id="ARBA00011073"/>
    </source>
</evidence>
<reference evidence="8" key="1">
    <citation type="journal article" date="2016" name="Genome Biol. Evol.">
        <title>Comparative 'omics' of the Fusarium fujikuroi species complex highlights differences in genetic potential and metabolite synthesis.</title>
        <authorList>
            <person name="Niehaus E.-M."/>
            <person name="Muensterkoetter M."/>
            <person name="Proctor R.H."/>
            <person name="Brown D.W."/>
            <person name="Sharon A."/>
            <person name="Idan Y."/>
            <person name="Oren-Young L."/>
            <person name="Sieber C.M."/>
            <person name="Novak O."/>
            <person name="Pencik A."/>
            <person name="Tarkowska D."/>
            <person name="Hromadova K."/>
            <person name="Freeman S."/>
            <person name="Maymon M."/>
            <person name="Elazar M."/>
            <person name="Youssef S.A."/>
            <person name="El-Shabrawy E.S.M."/>
            <person name="Shalaby A.B.A."/>
            <person name="Houterman P."/>
            <person name="Brock N.L."/>
            <person name="Burkhardt I."/>
            <person name="Tsavkelova E.A."/>
            <person name="Dickschat J.S."/>
            <person name="Galuszka P."/>
            <person name="Gueldener U."/>
            <person name="Tudzynski B."/>
        </authorList>
    </citation>
    <scope>NUCLEOTIDE SEQUENCE [LARGE SCALE GENOMIC DNA]</scope>
    <source>
        <strain evidence="8">ET1</strain>
    </source>
</reference>
<keyword evidence="2 7" id="KW-0645">Protease</keyword>
<organism evidence="7 8">
    <name type="scientific">Fusarium proliferatum (strain ET1)</name>
    <name type="common">Orchid endophyte fungus</name>
    <dbReference type="NCBI Taxonomy" id="1227346"/>
    <lineage>
        <taxon>Eukaryota</taxon>
        <taxon>Fungi</taxon>
        <taxon>Dikarya</taxon>
        <taxon>Ascomycota</taxon>
        <taxon>Pezizomycotina</taxon>
        <taxon>Sordariomycetes</taxon>
        <taxon>Hypocreomycetidae</taxon>
        <taxon>Hypocreales</taxon>
        <taxon>Nectriaceae</taxon>
        <taxon>Fusarium</taxon>
        <taxon>Fusarium fujikuroi species complex</taxon>
    </lineage>
</organism>